<accession>A0A523US60</accession>
<dbReference type="GO" id="GO:0016757">
    <property type="term" value="F:glycosyltransferase activity"/>
    <property type="evidence" value="ECO:0007669"/>
    <property type="project" value="InterPro"/>
</dbReference>
<feature type="domain" description="Glycosyl transferase family 1" evidence="2">
    <location>
        <begin position="314"/>
        <end position="396"/>
    </location>
</feature>
<name>A0A523US60_UNCAE</name>
<evidence type="ECO:0000313" key="4">
    <source>
        <dbReference type="Proteomes" id="UP000320679"/>
    </source>
</evidence>
<evidence type="ECO:0000256" key="1">
    <source>
        <dbReference type="ARBA" id="ARBA00022679"/>
    </source>
</evidence>
<dbReference type="SUPFAM" id="SSF53756">
    <property type="entry name" value="UDP-Glycosyltransferase/glycogen phosphorylase"/>
    <property type="match status" value="1"/>
</dbReference>
<evidence type="ECO:0000259" key="2">
    <source>
        <dbReference type="Pfam" id="PF00534"/>
    </source>
</evidence>
<keyword evidence="1 3" id="KW-0808">Transferase</keyword>
<gene>
    <name evidence="3" type="ORF">E3J59_04135</name>
</gene>
<dbReference type="AlphaFoldDB" id="A0A523US60"/>
<protein>
    <submittedName>
        <fullName evidence="3">Glycosyltransferase family 1 protein</fullName>
    </submittedName>
</protein>
<organism evidence="3 4">
    <name type="scientific">Aerophobetes bacterium</name>
    <dbReference type="NCBI Taxonomy" id="2030807"/>
    <lineage>
        <taxon>Bacteria</taxon>
        <taxon>Candidatus Aerophobota</taxon>
    </lineage>
</organism>
<sequence>MGNNAVRKKTKNIGFISTRLAGTDGVSLEAAKWARVLADEGHRCFYMAGKLDETDQRSLLAEEAYFEHPEIREISRGCFGVKTREPSITGKIHQMKDKLKKYIYEFIRGFKIDLLVPENALTIPLNIPLGLAITEVIAETRIPTIAHHHDFFWERKRFLTNAVWDYLNMAFPPHLPSIQHVVINSSQDNQLSLRTGISATIIPNVMDFENPPSVDDYSSDIRESLGLEADELLILQPTRVVKRKGVEHSIELVSRLGIKTKLIISHASGDEGYEYEKRVREYSSIMNVNTLFISDIIKPYRGKTSDGRKIYTPQDLYHHADLVTYPSNFEGFGNAFVEAVYFRRPIVVNNYSVYAIDIKPKGFKVIELDDYVDSRAVELTRKVLEDPLLVKEMVNHNYELGKRYYSFSVLRQKLKVLLSNCFGI</sequence>
<comment type="caution">
    <text evidence="3">The sequence shown here is derived from an EMBL/GenBank/DDBJ whole genome shotgun (WGS) entry which is preliminary data.</text>
</comment>
<reference evidence="3 4" key="1">
    <citation type="submission" date="2019-03" db="EMBL/GenBank/DDBJ databases">
        <title>Metabolic potential of uncultured bacteria and archaea associated with petroleum seepage in deep-sea sediments.</title>
        <authorList>
            <person name="Dong X."/>
            <person name="Hubert C."/>
        </authorList>
    </citation>
    <scope>NUCLEOTIDE SEQUENCE [LARGE SCALE GENOMIC DNA]</scope>
    <source>
        <strain evidence="3">E29_bin78</strain>
    </source>
</reference>
<dbReference type="GO" id="GO:0009103">
    <property type="term" value="P:lipopolysaccharide biosynthetic process"/>
    <property type="evidence" value="ECO:0007669"/>
    <property type="project" value="TreeGrafter"/>
</dbReference>
<dbReference type="Proteomes" id="UP000320679">
    <property type="component" value="Unassembled WGS sequence"/>
</dbReference>
<proteinExistence type="predicted"/>
<dbReference type="PANTHER" id="PTHR46401">
    <property type="entry name" value="GLYCOSYLTRANSFERASE WBBK-RELATED"/>
    <property type="match status" value="1"/>
</dbReference>
<dbReference type="PANTHER" id="PTHR46401:SF2">
    <property type="entry name" value="GLYCOSYLTRANSFERASE WBBK-RELATED"/>
    <property type="match status" value="1"/>
</dbReference>
<dbReference type="Gene3D" id="3.40.50.2000">
    <property type="entry name" value="Glycogen Phosphorylase B"/>
    <property type="match status" value="2"/>
</dbReference>
<dbReference type="InterPro" id="IPR001296">
    <property type="entry name" value="Glyco_trans_1"/>
</dbReference>
<dbReference type="Pfam" id="PF00534">
    <property type="entry name" value="Glycos_transf_1"/>
    <property type="match status" value="1"/>
</dbReference>
<dbReference type="CDD" id="cd03801">
    <property type="entry name" value="GT4_PimA-like"/>
    <property type="match status" value="1"/>
</dbReference>
<evidence type="ECO:0000313" key="3">
    <source>
        <dbReference type="EMBL" id="TET45219.1"/>
    </source>
</evidence>
<dbReference type="EMBL" id="SOJK01000177">
    <property type="protein sequence ID" value="TET45219.1"/>
    <property type="molecule type" value="Genomic_DNA"/>
</dbReference>